<dbReference type="SMART" id="SM00220">
    <property type="entry name" value="S_TKc"/>
    <property type="match status" value="1"/>
</dbReference>
<feature type="domain" description="Protein kinase" evidence="10">
    <location>
        <begin position="17"/>
        <end position="275"/>
    </location>
</feature>
<dbReference type="Gene3D" id="1.10.510.10">
    <property type="entry name" value="Transferase(Phosphotransferase) domain 1"/>
    <property type="match status" value="1"/>
</dbReference>
<evidence type="ECO:0000256" key="7">
    <source>
        <dbReference type="ARBA" id="ARBA00047899"/>
    </source>
</evidence>
<dbReference type="InterPro" id="IPR050588">
    <property type="entry name" value="WNK_Ser-Thr_kinase"/>
</dbReference>
<evidence type="ECO:0000256" key="5">
    <source>
        <dbReference type="ARBA" id="ARBA00022777"/>
    </source>
</evidence>
<keyword evidence="5" id="KW-0418">Kinase</keyword>
<dbReference type="GO" id="GO:0005524">
    <property type="term" value="F:ATP binding"/>
    <property type="evidence" value="ECO:0007669"/>
    <property type="project" value="UniProtKB-KW"/>
</dbReference>
<dbReference type="SUPFAM" id="SSF56112">
    <property type="entry name" value="Protein kinase-like (PK-like)"/>
    <property type="match status" value="1"/>
</dbReference>
<evidence type="ECO:0000256" key="9">
    <source>
        <dbReference type="SAM" id="MobiDB-lite"/>
    </source>
</evidence>
<evidence type="ECO:0000256" key="1">
    <source>
        <dbReference type="ARBA" id="ARBA00012513"/>
    </source>
</evidence>
<sequence>MGDVNTPEETSPTGRFLRYHKRLGRGAYKTVYKAYDTEEGVEVAWNVTYLEDFNESERRRIYQEIALLKECQHQHIITYVDSWLDEAEGTCVFITELMPGGSLRDFVKKIPGGVRYNAVKRWCRQILSAIQSLHQHDPPIIHRDLKLDNFMYDGATGSVRLGDFGLSTPLSSQNTLSSVGTPIYMAPEMWGDGPYSEKVDIYAFGMSVLEMISGITPFYGLSFCHIYTKVVRQREPPKSIRRIENAHARDFIYRCINYFPEERPTATELLQDEFFNEDADEEASLCVMTPLPEGHDSDYYEENTILNAQLRTSKGVDDDDSDGDRWEEKTMQQGAARPRAVTSKAPEETPPREKPRFRRTVSEPPDAHAQRARIKRHNKPLGTGMRSVALSRSNGAGFKGVLLPLAPSASEDLGVNPPVRAIPTTPPPQNYTDLVTPASLASPASAAELETPPSRHGESANAGVASETAGETGAADDAATAGAAETVAPPAPAPAPKIMVPSLDQEVDAADAIVQMLDSPTLQTRHSEAPVTAPTGPKQGSGHRRARSLGKFGFVRQTSMTELRTLHKLTMEQFLQETRRVAGSTHTLAIRIVTDEGTNFELEFPFDTEKDTPESIALELMDGLQIDAGNARHIEDTIREAIDHQLKAHEDVLSPPAVSVPMHVVLDQVIDDRPETQRSP</sequence>
<dbReference type="Pfam" id="PF00069">
    <property type="entry name" value="Pkinase"/>
    <property type="match status" value="1"/>
</dbReference>
<keyword evidence="4" id="KW-0547">Nucleotide-binding</keyword>
<dbReference type="PROSITE" id="PS50011">
    <property type="entry name" value="PROTEIN_KINASE_DOM"/>
    <property type="match status" value="1"/>
</dbReference>
<feature type="region of interest" description="Disordered" evidence="9">
    <location>
        <begin position="524"/>
        <end position="545"/>
    </location>
</feature>
<reference evidence="11" key="1">
    <citation type="submission" date="2021-01" db="EMBL/GenBank/DDBJ databases">
        <authorList>
            <person name="Corre E."/>
            <person name="Pelletier E."/>
            <person name="Niang G."/>
            <person name="Scheremetjew M."/>
            <person name="Finn R."/>
            <person name="Kale V."/>
            <person name="Holt S."/>
            <person name="Cochrane G."/>
            <person name="Meng A."/>
            <person name="Brown T."/>
            <person name="Cohen L."/>
        </authorList>
    </citation>
    <scope>NUCLEOTIDE SEQUENCE</scope>
    <source>
        <strain evidence="11">CCMP2877</strain>
    </source>
</reference>
<gene>
    <name evidence="11" type="ORF">PPAR1163_LOCUS26875</name>
</gene>
<dbReference type="EMBL" id="HBGJ01042805">
    <property type="protein sequence ID" value="CAD9268441.1"/>
    <property type="molecule type" value="Transcribed_RNA"/>
</dbReference>
<protein>
    <recommendedName>
        <fullName evidence="1">non-specific serine/threonine protein kinase</fullName>
        <ecNumber evidence="1">2.7.11.1</ecNumber>
    </recommendedName>
</protein>
<name>A0A7S1XZR3_9STRA</name>
<keyword evidence="3" id="KW-0808">Transferase</keyword>
<dbReference type="FunFam" id="3.30.200.20:FF:000075">
    <property type="entry name" value="Probable serine/threonine-protein kinase WNK1"/>
    <property type="match status" value="1"/>
</dbReference>
<dbReference type="PANTHER" id="PTHR13902">
    <property type="entry name" value="SERINE/THREONINE-PROTEIN KINASE WNK WITH NO LYSINE -RELATED"/>
    <property type="match status" value="1"/>
</dbReference>
<feature type="region of interest" description="Disordered" evidence="9">
    <location>
        <begin position="443"/>
        <end position="495"/>
    </location>
</feature>
<feature type="compositionally biased region" description="Low complexity" evidence="9">
    <location>
        <begin position="467"/>
        <end position="488"/>
    </location>
</feature>
<comment type="catalytic activity">
    <reaction evidence="7">
        <text>L-threonyl-[protein] + ATP = O-phospho-L-threonyl-[protein] + ADP + H(+)</text>
        <dbReference type="Rhea" id="RHEA:46608"/>
        <dbReference type="Rhea" id="RHEA-COMP:11060"/>
        <dbReference type="Rhea" id="RHEA-COMP:11605"/>
        <dbReference type="ChEBI" id="CHEBI:15378"/>
        <dbReference type="ChEBI" id="CHEBI:30013"/>
        <dbReference type="ChEBI" id="CHEBI:30616"/>
        <dbReference type="ChEBI" id="CHEBI:61977"/>
        <dbReference type="ChEBI" id="CHEBI:456216"/>
        <dbReference type="EC" id="2.7.11.1"/>
    </reaction>
</comment>
<dbReference type="InterPro" id="IPR000719">
    <property type="entry name" value="Prot_kinase_dom"/>
</dbReference>
<dbReference type="AlphaFoldDB" id="A0A7S1XZR3"/>
<dbReference type="InterPro" id="IPR011009">
    <property type="entry name" value="Kinase-like_dom_sf"/>
</dbReference>
<dbReference type="GO" id="GO:0004674">
    <property type="term" value="F:protein serine/threonine kinase activity"/>
    <property type="evidence" value="ECO:0007669"/>
    <property type="project" value="UniProtKB-KW"/>
</dbReference>
<dbReference type="EC" id="2.7.11.1" evidence="1"/>
<evidence type="ECO:0000256" key="6">
    <source>
        <dbReference type="ARBA" id="ARBA00022840"/>
    </source>
</evidence>
<evidence type="ECO:0000256" key="8">
    <source>
        <dbReference type="ARBA" id="ARBA00048679"/>
    </source>
</evidence>
<feature type="region of interest" description="Disordered" evidence="9">
    <location>
        <begin position="310"/>
        <end position="371"/>
    </location>
</feature>
<feature type="compositionally biased region" description="Basic and acidic residues" evidence="9">
    <location>
        <begin position="345"/>
        <end position="354"/>
    </location>
</feature>
<keyword evidence="2" id="KW-0723">Serine/threonine-protein kinase</keyword>
<dbReference type="InterPro" id="IPR008271">
    <property type="entry name" value="Ser/Thr_kinase_AS"/>
</dbReference>
<evidence type="ECO:0000256" key="2">
    <source>
        <dbReference type="ARBA" id="ARBA00022527"/>
    </source>
</evidence>
<evidence type="ECO:0000256" key="4">
    <source>
        <dbReference type="ARBA" id="ARBA00022741"/>
    </source>
</evidence>
<keyword evidence="6" id="KW-0067">ATP-binding</keyword>
<evidence type="ECO:0000259" key="10">
    <source>
        <dbReference type="PROSITE" id="PS50011"/>
    </source>
</evidence>
<dbReference type="PROSITE" id="PS00108">
    <property type="entry name" value="PROTEIN_KINASE_ST"/>
    <property type="match status" value="1"/>
</dbReference>
<dbReference type="Gene3D" id="3.30.200.20">
    <property type="entry name" value="Phosphorylase Kinase, domain 1"/>
    <property type="match status" value="1"/>
</dbReference>
<accession>A0A7S1XZR3</accession>
<evidence type="ECO:0000256" key="3">
    <source>
        <dbReference type="ARBA" id="ARBA00022679"/>
    </source>
</evidence>
<proteinExistence type="predicted"/>
<feature type="compositionally biased region" description="Low complexity" evidence="9">
    <location>
        <begin position="443"/>
        <end position="452"/>
    </location>
</feature>
<comment type="catalytic activity">
    <reaction evidence="8">
        <text>L-seryl-[protein] + ATP = O-phospho-L-seryl-[protein] + ADP + H(+)</text>
        <dbReference type="Rhea" id="RHEA:17989"/>
        <dbReference type="Rhea" id="RHEA-COMP:9863"/>
        <dbReference type="Rhea" id="RHEA-COMP:11604"/>
        <dbReference type="ChEBI" id="CHEBI:15378"/>
        <dbReference type="ChEBI" id="CHEBI:29999"/>
        <dbReference type="ChEBI" id="CHEBI:30616"/>
        <dbReference type="ChEBI" id="CHEBI:83421"/>
        <dbReference type="ChEBI" id="CHEBI:456216"/>
        <dbReference type="EC" id="2.7.11.1"/>
    </reaction>
</comment>
<evidence type="ECO:0000313" key="11">
    <source>
        <dbReference type="EMBL" id="CAD9268441.1"/>
    </source>
</evidence>
<organism evidence="11">
    <name type="scientific">Phaeomonas parva</name>
    <dbReference type="NCBI Taxonomy" id="124430"/>
    <lineage>
        <taxon>Eukaryota</taxon>
        <taxon>Sar</taxon>
        <taxon>Stramenopiles</taxon>
        <taxon>Ochrophyta</taxon>
        <taxon>Pinguiophyceae</taxon>
        <taxon>Pinguiochrysidales</taxon>
        <taxon>Pinguiochrysidaceae</taxon>
        <taxon>Phaeomonas</taxon>
    </lineage>
</organism>